<dbReference type="OrthoDB" id="5682636at2"/>
<keyword evidence="1" id="KW-0548">Nucleotidyltransferase</keyword>
<keyword evidence="1" id="KW-0235">DNA replication</keyword>
<dbReference type="GO" id="GO:0006260">
    <property type="term" value="P:DNA replication"/>
    <property type="evidence" value="ECO:0007669"/>
    <property type="project" value="UniProtKB-KW"/>
</dbReference>
<protein>
    <recommendedName>
        <fullName evidence="1">DNA polymerase III subunit psi</fullName>
    </recommendedName>
</protein>
<comment type="function">
    <text evidence="1">Part of the beta sliding clamp loading complex, which hydrolyzes ATP to load the beta clamp onto primed DNA to form the DNA replication pre-initiation complex. DNA polymerase III is a complex, multichain enzyme responsible for most of the replicative synthesis in bacteria. This DNA polymerase also exhibits 3' to 5' exonuclease activity.</text>
</comment>
<dbReference type="GO" id="GO:0003887">
    <property type="term" value="F:DNA-directed DNA polymerase activity"/>
    <property type="evidence" value="ECO:0007669"/>
    <property type="project" value="UniProtKB-KW"/>
</dbReference>
<organism evidence="2 3">
    <name type="scientific">Sodalis ligni</name>
    <dbReference type="NCBI Taxonomy" id="2697027"/>
    <lineage>
        <taxon>Bacteria</taxon>
        <taxon>Pseudomonadati</taxon>
        <taxon>Pseudomonadota</taxon>
        <taxon>Gammaproteobacteria</taxon>
        <taxon>Enterobacterales</taxon>
        <taxon>Bruguierivoracaceae</taxon>
        <taxon>Sodalis</taxon>
    </lineage>
</organism>
<evidence type="ECO:0000313" key="2">
    <source>
        <dbReference type="EMBL" id="TCL06433.1"/>
    </source>
</evidence>
<dbReference type="SUPFAM" id="SSF102220">
    <property type="entry name" value="DNA polymerase III psi subunit"/>
    <property type="match status" value="1"/>
</dbReference>
<dbReference type="InterPro" id="IPR004615">
    <property type="entry name" value="DNA_pol_III_psi"/>
</dbReference>
<reference evidence="2 3" key="1">
    <citation type="submission" date="2019-02" db="EMBL/GenBank/DDBJ databases">
        <title>Investigation of anaerobic lignin degradation for improved lignocellulosic biofuels.</title>
        <authorList>
            <person name="Deangelis K."/>
        </authorList>
    </citation>
    <scope>NUCLEOTIDE SEQUENCE [LARGE SCALE GENOMIC DNA]</scope>
    <source>
        <strain evidence="2 3">159R</strain>
    </source>
</reference>
<gene>
    <name evidence="2" type="ORF">EZJ58_4693</name>
</gene>
<keyword evidence="3" id="KW-1185">Reference proteome</keyword>
<proteinExistence type="predicted"/>
<dbReference type="PIRSF" id="PIRSF029225">
    <property type="entry name" value="DNA_pol_III_psi"/>
    <property type="match status" value="1"/>
</dbReference>
<dbReference type="RefSeq" id="WP_132925828.1">
    <property type="nucleotide sequence ID" value="NZ_SJOI01000001.1"/>
</dbReference>
<keyword evidence="1" id="KW-0239">DNA-directed DNA polymerase</keyword>
<accession>A0A4R1NG19</accession>
<dbReference type="Pfam" id="PF03603">
    <property type="entry name" value="DNA_III_psi"/>
    <property type="match status" value="1"/>
</dbReference>
<dbReference type="InterPro" id="IPR036654">
    <property type="entry name" value="DNA_pol_III_psi_sf"/>
</dbReference>
<dbReference type="Gene3D" id="3.40.50.10220">
    <property type="entry name" value="DNA polymerase III, psi subunit"/>
    <property type="match status" value="1"/>
</dbReference>
<evidence type="ECO:0000313" key="3">
    <source>
        <dbReference type="Proteomes" id="UP000294555"/>
    </source>
</evidence>
<keyword evidence="1" id="KW-0808">Transferase</keyword>
<dbReference type="AlphaFoldDB" id="A0A4R1NG19"/>
<dbReference type="Proteomes" id="UP000294555">
    <property type="component" value="Unassembled WGS sequence"/>
</dbReference>
<evidence type="ECO:0000256" key="1">
    <source>
        <dbReference type="PIRNR" id="PIRNR029225"/>
    </source>
</evidence>
<sequence length="134" mass="14932">MTSRRDWLLHQLGITQWTLRRPAALSGEVAVVLPPEIRLLIVAEAPPPAEHPLVGDVARSLGLSLHQLYRLTPEQVVMLPSETRCHSWWMGLEATRSLSGVSFTTPPLAALLGNAAAKRDLWQQICRYEQDFSA</sequence>
<dbReference type="NCBIfam" id="NF005337">
    <property type="entry name" value="PRK06856.1-3"/>
    <property type="match status" value="1"/>
</dbReference>
<name>A0A4R1NG19_9GAMM</name>
<dbReference type="EMBL" id="SJOI01000001">
    <property type="protein sequence ID" value="TCL06433.1"/>
    <property type="molecule type" value="Genomic_DNA"/>
</dbReference>
<dbReference type="GO" id="GO:0008408">
    <property type="term" value="F:3'-5' exonuclease activity"/>
    <property type="evidence" value="ECO:0007669"/>
    <property type="project" value="InterPro"/>
</dbReference>
<comment type="caution">
    <text evidence="2">The sequence shown here is derived from an EMBL/GenBank/DDBJ whole genome shotgun (WGS) entry which is preliminary data.</text>
</comment>